<evidence type="ECO:0000313" key="3">
    <source>
        <dbReference type="Proteomes" id="UP000593567"/>
    </source>
</evidence>
<keyword evidence="3" id="KW-1185">Reference proteome</keyword>
<dbReference type="InterPro" id="IPR048747">
    <property type="entry name" value="CCDC93_N"/>
</dbReference>
<accession>A0A7J7JLU8</accession>
<dbReference type="PANTHER" id="PTHR16441:SF0">
    <property type="entry name" value="COILED-COIL DOMAIN-CONTAINING PROTEIN 93"/>
    <property type="match status" value="1"/>
</dbReference>
<dbReference type="Pfam" id="PF21673">
    <property type="entry name" value="CCDC93_N"/>
    <property type="match status" value="1"/>
</dbReference>
<gene>
    <name evidence="2" type="ORF">EB796_014372</name>
</gene>
<organism evidence="2 3">
    <name type="scientific">Bugula neritina</name>
    <name type="common">Brown bryozoan</name>
    <name type="synonym">Sertularia neritina</name>
    <dbReference type="NCBI Taxonomy" id="10212"/>
    <lineage>
        <taxon>Eukaryota</taxon>
        <taxon>Metazoa</taxon>
        <taxon>Spiralia</taxon>
        <taxon>Lophotrochozoa</taxon>
        <taxon>Bryozoa</taxon>
        <taxon>Gymnolaemata</taxon>
        <taxon>Cheilostomatida</taxon>
        <taxon>Flustrina</taxon>
        <taxon>Buguloidea</taxon>
        <taxon>Bugulidae</taxon>
        <taxon>Bugula</taxon>
    </lineage>
</organism>
<sequence length="79" mass="8768">MFQARARSGSKLTVVYDAEGKEIEAESREDEEQNVKLDETIDLLLAAGYFRARIKGLSAFDKIVGGMTWCITTCNFDGS</sequence>
<dbReference type="PANTHER" id="PTHR16441">
    <property type="entry name" value="FIDIPIDINE"/>
    <property type="match status" value="1"/>
</dbReference>
<evidence type="ECO:0000313" key="2">
    <source>
        <dbReference type="EMBL" id="KAF6027332.1"/>
    </source>
</evidence>
<proteinExistence type="predicted"/>
<evidence type="ECO:0000259" key="1">
    <source>
        <dbReference type="Pfam" id="PF21673"/>
    </source>
</evidence>
<dbReference type="OrthoDB" id="16092at2759"/>
<dbReference type="InterPro" id="IPR039116">
    <property type="entry name" value="CCDC93"/>
</dbReference>
<name>A0A7J7JLU8_BUGNE</name>
<comment type="caution">
    <text evidence="2">The sequence shown here is derived from an EMBL/GenBank/DDBJ whole genome shotgun (WGS) entry which is preliminary data.</text>
</comment>
<protein>
    <submittedName>
        <fullName evidence="2">CCDC93</fullName>
    </submittedName>
</protein>
<feature type="domain" description="CCDC93 N-terminal" evidence="1">
    <location>
        <begin position="31"/>
        <end position="76"/>
    </location>
</feature>
<reference evidence="2" key="1">
    <citation type="submission" date="2020-06" db="EMBL/GenBank/DDBJ databases">
        <title>Draft genome of Bugula neritina, a colonial animal packing powerful symbionts and potential medicines.</title>
        <authorList>
            <person name="Rayko M."/>
        </authorList>
    </citation>
    <scope>NUCLEOTIDE SEQUENCE [LARGE SCALE GENOMIC DNA]</scope>
    <source>
        <strain evidence="2">Kwan_BN1</strain>
    </source>
</reference>
<dbReference type="AlphaFoldDB" id="A0A7J7JLU8"/>
<dbReference type="EMBL" id="VXIV02002107">
    <property type="protein sequence ID" value="KAF6027332.1"/>
    <property type="molecule type" value="Genomic_DNA"/>
</dbReference>
<dbReference type="Proteomes" id="UP000593567">
    <property type="component" value="Unassembled WGS sequence"/>
</dbReference>
<dbReference type="GO" id="GO:0006893">
    <property type="term" value="P:Golgi to plasma membrane transport"/>
    <property type="evidence" value="ECO:0007669"/>
    <property type="project" value="TreeGrafter"/>
</dbReference>